<accession>D8UH35</accession>
<feature type="compositionally biased region" description="Low complexity" evidence="7">
    <location>
        <begin position="1672"/>
        <end position="1681"/>
    </location>
</feature>
<keyword evidence="3 6" id="KW-0547">Nucleotide-binding</keyword>
<dbReference type="InterPro" id="IPR008271">
    <property type="entry name" value="Ser/Thr_kinase_AS"/>
</dbReference>
<organism evidence="11">
    <name type="scientific">Volvox carteri f. nagariensis</name>
    <dbReference type="NCBI Taxonomy" id="3068"/>
    <lineage>
        <taxon>Eukaryota</taxon>
        <taxon>Viridiplantae</taxon>
        <taxon>Chlorophyta</taxon>
        <taxon>core chlorophytes</taxon>
        <taxon>Chlorophyceae</taxon>
        <taxon>CS clade</taxon>
        <taxon>Chlamydomonadales</taxon>
        <taxon>Volvocaceae</taxon>
        <taxon>Volvox</taxon>
    </lineage>
</organism>
<evidence type="ECO:0000256" key="6">
    <source>
        <dbReference type="PROSITE-ProRule" id="PRU10141"/>
    </source>
</evidence>
<dbReference type="PROSITE" id="PS00108">
    <property type="entry name" value="PROTEIN_KINASE_ST"/>
    <property type="match status" value="1"/>
</dbReference>
<sequence>MPQGRTLIGAPKQSLAFSAMLLSALASQAGASEHISHLALTTLFWQVSLPKHNRRGMLALVVVLQCAQTALVCGAHVVLHPGGAGNYVFFISAAVVGILLPAKSLLPGLFRARHAPHEVKGAAAPGAASRRDGSPGGPILQPSDDPLADAGFFESCSTPTFLPAAPDSRLLSSPKPAESGTKAAAAAAGGGGGGGGGGGPGRSLRLLKQPSGLHSPHRAGSPELRDQVGAPAASAIASAARISTWDNASITNTTTTTTTATTSITTNNNSNNNICYMNNNNNSNVSMNRSNPGGVSGAHTGPANTHNEPRATATATATMACQTDDELLLWLFTGGSTAPSAADEVRDEPRASYSGILSPDNQQSNSSELLWVSSAKEGSIAGSGGGDGGGCSGRCGGGGGGGTWRTGGVGKFDSFTSVWSRCAGGGGGWYGMMSSGRVSLADTDFLEVPASAAAALNTGRPLEESRLSNSSQHGAAGKAPPPPPPQQQQQQQQQPPPAAWHAHAHTHIQPHAAGSKHRQGSGGGIAGCTHVCALDSAPWLHGRITITITTITTMWGGDNERNNNNDSSRALMGLVTTDGGSAPGQLPPPELDAGRLASMPISVPSPYSEESDDESVQQLRALRALRRNYPELAASLDRFAAVQLHRHNNSSNNPGDGRTAILPQPHWAIGAAAAANDADAGAAAAAAVGVGVCGRSSSGGGVAGAGVSTAGLVHQSGRRLVRRTQSFSAAAAEAAWGAGGGGGGGGRPRGFPETPPPPPSSSQSPLLRSVFMQQQQQQQQGQEQYNPPHHHRHVECDDGEDLQTAAQAKGENGVSEAASRHQPVPYDANEPGMPEEALSSVEAAAAAAKDAATLPAYVNSDCHVGAAGSIGVDAHSELSFEQHAFLPSEAAAAAHGNNSTTSSRRWSCASSSVSTATTTGSRGAERRFSISVTDMGPSHGSVSDGCSAASMAAAAAASLAEAAEYGRRAHQVQRSRSAGETGFRAGGGGGGGGGGRVVAGCRLHWSHLPHQEHRRAALMQAWQAMMSEAGVFRSAATATTATASSLPPPPSLLLYGTQPRRTLDGESALLYGADPHSPPPATDAGPTAAAAGAALGTAATQRRCVRHRARRAAQMHPPAAAAAAPQMTRSVRLCKSLSERSLQQRLAASPHYRRLARTKSRFALLQQVGDAAVEKDDAAAAADAAFDAAFAEAVAEGAAAGGVTGGTAFGSTTGGEVIADDLAVADSPPRRRTAWRSVSELSFTSVRMRPSRPSVASGSAVSPRRYGSGRDRRSSDSVADSSRGVDRWLRDGDDSIPSHFEPSVMSLDGAASLSPSLLGSAGSRGRGGAGAAGGGGGGGSRPPSASGAAPVESLLGVRESQRLSLARGTGSGRGDGGGSVAGGSRRGGGGRYSGGSRGGGSRAGGGGGAGDVDSDEELLDVLVDKIVISGKPCGFRGVDGGGGGGGGGGSTLRRLKDPAHAGAPGKTASFRFAAPIVRPPQPLPPMLKAPAVVAAAGDAVADHASPSPSPPASPSPFRVAAGHPQSSTDNPDGAMAAVTTQTAVPAFRSGSGRGGGGGGGDDDVDDDMPVPPLADPVLPELERTRERSRDRPVGHLPPGTATGDAAAASGAPSAAPGVPSTQSLAAAVAAVAAAAAVAAHPAPLSTQNLQHHTRHWEAASPAASDLAALAAQLPSPSPSQSGPIDPLNDGDATPSPALLAVLNTAAAATAVGVAPGAKVSGSGSSQSSLNAPQAGAAAAAAAGGGGAGPAGSPVPRSVLAARLSMPLLPYNNADATSSLVAAAAVMAGRNSTTSALSRQTSNNTVGGLSMCDSTGSQTEAGATAAGLLMQSGDDLISAASATASTAAAVAAAHALERQRSSAVSRSPSVLVGGSNAGRSVVLRLNSGGGAVSGGGGGGPFSGGSGALGVRQAFAPSTVRQPSKLSGPAALTGGDGVEQAVEEAVLANRRMQDDRGVLLEEVNIDNVLGFGSMGMVYYGRLYDTKVVVKLIEHGTGLLGKEKERGRLARVEACVSRMLLHPNIVLTYDACTGNLKPGRLAAKLGRGGGGGGGGGGGARGARQRFMTVMVQEFCELGTLKDALSRRKHGLATWGGSPPSLESLPLLYRVALDIANGMKHLAALRIVHADLKAENVLLQKVDVSSDRPHGFCAKVADFGLAMVLTPGEDQVRQGIHGTVSHMPPESSAQLEAMKDTVFSLATDVFSFGVVLWELYTAESPYRGMAPHEVVEAVCVRGERPPWPPESPTELVALAEDCWQLAARETTAGTQQRLFGAPTRRDLCPLVS</sequence>
<dbReference type="PROSITE" id="PS50011">
    <property type="entry name" value="PROTEIN_KINASE_DOM"/>
    <property type="match status" value="1"/>
</dbReference>
<dbReference type="RefSeq" id="XP_002957976.1">
    <property type="nucleotide sequence ID" value="XM_002957930.1"/>
</dbReference>
<feature type="compositionally biased region" description="Gly residues" evidence="7">
    <location>
        <begin position="984"/>
        <end position="993"/>
    </location>
</feature>
<dbReference type="Gene3D" id="1.10.510.10">
    <property type="entry name" value="Transferase(Phosphotransferase) domain 1"/>
    <property type="match status" value="1"/>
</dbReference>
<feature type="region of interest" description="Disordered" evidence="7">
    <location>
        <begin position="895"/>
        <end position="927"/>
    </location>
</feature>
<dbReference type="SMART" id="SM00220">
    <property type="entry name" value="S_TKc"/>
    <property type="match status" value="1"/>
</dbReference>
<evidence type="ECO:0000256" key="4">
    <source>
        <dbReference type="ARBA" id="ARBA00022777"/>
    </source>
</evidence>
<evidence type="ECO:0000313" key="11">
    <source>
        <dbReference type="Proteomes" id="UP000001058"/>
    </source>
</evidence>
<feature type="region of interest" description="Disordered" evidence="7">
    <location>
        <begin position="1069"/>
        <end position="1095"/>
    </location>
</feature>
<dbReference type="PANTHER" id="PTHR44329">
    <property type="entry name" value="SERINE/THREONINE-PROTEIN KINASE TNNI3K-RELATED"/>
    <property type="match status" value="1"/>
</dbReference>
<keyword evidence="5 6" id="KW-0067">ATP-binding</keyword>
<feature type="compositionally biased region" description="Basic and acidic residues" evidence="7">
    <location>
        <begin position="1283"/>
        <end position="1293"/>
    </location>
</feature>
<dbReference type="eggNOG" id="KOG0192">
    <property type="taxonomic scope" value="Eukaryota"/>
</dbReference>
<reference evidence="10 11" key="1">
    <citation type="journal article" date="2010" name="Science">
        <title>Genomic analysis of organismal complexity in the multicellular green alga Volvox carteri.</title>
        <authorList>
            <person name="Prochnik S.E."/>
            <person name="Umen J."/>
            <person name="Nedelcu A.M."/>
            <person name="Hallmann A."/>
            <person name="Miller S.M."/>
            <person name="Nishii I."/>
            <person name="Ferris P."/>
            <person name="Kuo A."/>
            <person name="Mitros T."/>
            <person name="Fritz-Laylin L.K."/>
            <person name="Hellsten U."/>
            <person name="Chapman J."/>
            <person name="Simakov O."/>
            <person name="Rensing S.A."/>
            <person name="Terry A."/>
            <person name="Pangilinan J."/>
            <person name="Kapitonov V."/>
            <person name="Jurka J."/>
            <person name="Salamov A."/>
            <person name="Shapiro H."/>
            <person name="Schmutz J."/>
            <person name="Grimwood J."/>
            <person name="Lindquist E."/>
            <person name="Lucas S."/>
            <person name="Grigoriev I.V."/>
            <person name="Schmitt R."/>
            <person name="Kirk D."/>
            <person name="Rokhsar D.S."/>
        </authorList>
    </citation>
    <scope>NUCLEOTIDE SEQUENCE [LARGE SCALE GENOMIC DNA]</scope>
    <source>
        <strain evidence="11">f. Nagariensis / Eve</strain>
    </source>
</reference>
<evidence type="ECO:0000256" key="2">
    <source>
        <dbReference type="ARBA" id="ARBA00022679"/>
    </source>
</evidence>
<feature type="region of interest" description="Disordered" evidence="7">
    <location>
        <begin position="805"/>
        <end position="824"/>
    </location>
</feature>
<evidence type="ECO:0000256" key="7">
    <source>
        <dbReference type="SAM" id="MobiDB-lite"/>
    </source>
</evidence>
<dbReference type="EMBL" id="GL378403">
    <property type="protein sequence ID" value="EFJ41002.1"/>
    <property type="molecule type" value="Genomic_DNA"/>
</dbReference>
<feature type="region of interest" description="Disordered" evidence="7">
    <location>
        <begin position="338"/>
        <end position="367"/>
    </location>
</feature>
<evidence type="ECO:0000259" key="9">
    <source>
        <dbReference type="PROSITE" id="PS50011"/>
    </source>
</evidence>
<keyword evidence="1" id="KW-0723">Serine/threonine-protein kinase</keyword>
<name>D8UH35_VOLCA</name>
<evidence type="ECO:0000256" key="5">
    <source>
        <dbReference type="ARBA" id="ARBA00022840"/>
    </source>
</evidence>
<feature type="chain" id="PRO_5003124518" description="Protein kinase domain-containing protein" evidence="8">
    <location>
        <begin position="32"/>
        <end position="2284"/>
    </location>
</feature>
<feature type="compositionally biased region" description="Basic residues" evidence="7">
    <location>
        <begin position="502"/>
        <end position="519"/>
    </location>
</feature>
<feature type="region of interest" description="Disordered" evidence="7">
    <location>
        <begin position="555"/>
        <end position="588"/>
    </location>
</feature>
<dbReference type="PANTHER" id="PTHR44329:SF214">
    <property type="entry name" value="PROTEIN KINASE DOMAIN-CONTAINING PROTEIN"/>
    <property type="match status" value="1"/>
</dbReference>
<evidence type="ECO:0000313" key="10">
    <source>
        <dbReference type="EMBL" id="EFJ41002.1"/>
    </source>
</evidence>
<evidence type="ECO:0000256" key="1">
    <source>
        <dbReference type="ARBA" id="ARBA00022527"/>
    </source>
</evidence>
<feature type="compositionally biased region" description="Gly residues" evidence="7">
    <location>
        <begin position="188"/>
        <end position="201"/>
    </location>
</feature>
<feature type="region of interest" description="Disordered" evidence="7">
    <location>
        <begin position="1435"/>
        <end position="1466"/>
    </location>
</feature>
<feature type="domain" description="Protein kinase" evidence="9">
    <location>
        <begin position="1961"/>
        <end position="2284"/>
    </location>
</feature>
<dbReference type="KEGG" id="vcn:VOLCADRAFT_107902"/>
<dbReference type="Pfam" id="PF07714">
    <property type="entry name" value="PK_Tyr_Ser-Thr"/>
    <property type="match status" value="1"/>
</dbReference>
<keyword evidence="4" id="KW-0418">Kinase</keyword>
<feature type="compositionally biased region" description="Gly residues" evidence="7">
    <location>
        <begin position="1437"/>
        <end position="1450"/>
    </location>
</feature>
<feature type="region of interest" description="Disordered" evidence="7">
    <location>
        <begin position="968"/>
        <end position="993"/>
    </location>
</feature>
<dbReference type="GO" id="GO:0004674">
    <property type="term" value="F:protein serine/threonine kinase activity"/>
    <property type="evidence" value="ECO:0007669"/>
    <property type="project" value="UniProtKB-KW"/>
</dbReference>
<feature type="region of interest" description="Disordered" evidence="7">
    <location>
        <begin position="1317"/>
        <end position="1350"/>
    </location>
</feature>
<evidence type="ECO:0000256" key="8">
    <source>
        <dbReference type="SAM" id="SignalP"/>
    </source>
</evidence>
<feature type="region of interest" description="Disordered" evidence="7">
    <location>
        <begin position="1246"/>
        <end position="1294"/>
    </location>
</feature>
<dbReference type="InterPro" id="IPR017441">
    <property type="entry name" value="Protein_kinase_ATP_BS"/>
</dbReference>
<feature type="compositionally biased region" description="Low complexity" evidence="7">
    <location>
        <begin position="1082"/>
        <end position="1095"/>
    </location>
</feature>
<dbReference type="InterPro" id="IPR051681">
    <property type="entry name" value="Ser/Thr_Kinases-Pseudokinases"/>
</dbReference>
<feature type="region of interest" description="Disordered" evidence="7">
    <location>
        <begin position="164"/>
        <end position="225"/>
    </location>
</feature>
<feature type="region of interest" description="Disordered" evidence="7">
    <location>
        <begin position="121"/>
        <end position="144"/>
    </location>
</feature>
<keyword evidence="11" id="KW-1185">Reference proteome</keyword>
<feature type="compositionally biased region" description="Low complexity" evidence="7">
    <location>
        <begin position="899"/>
        <end position="922"/>
    </location>
</feature>
<keyword evidence="2" id="KW-0808">Transferase</keyword>
<feature type="compositionally biased region" description="Basic and acidic residues" evidence="7">
    <location>
        <begin position="1580"/>
        <end position="1593"/>
    </location>
</feature>
<evidence type="ECO:0000256" key="3">
    <source>
        <dbReference type="ARBA" id="ARBA00022741"/>
    </source>
</evidence>
<feature type="region of interest" description="Disordered" evidence="7">
    <location>
        <begin position="1364"/>
        <end position="1412"/>
    </location>
</feature>
<feature type="compositionally biased region" description="Gly residues" evidence="7">
    <location>
        <begin position="1322"/>
        <end position="1340"/>
    </location>
</feature>
<dbReference type="InterPro" id="IPR001245">
    <property type="entry name" value="Ser-Thr/Tyr_kinase_cat_dom"/>
</dbReference>
<dbReference type="PROSITE" id="PS00107">
    <property type="entry name" value="PROTEIN_KINASE_ATP"/>
    <property type="match status" value="1"/>
</dbReference>
<dbReference type="GO" id="GO:0005524">
    <property type="term" value="F:ATP binding"/>
    <property type="evidence" value="ECO:0007669"/>
    <property type="project" value="UniProtKB-UniRule"/>
</dbReference>
<dbReference type="STRING" id="3068.D8UH35"/>
<feature type="compositionally biased region" description="Gly residues" evidence="7">
    <location>
        <begin position="1369"/>
        <end position="1410"/>
    </location>
</feature>
<feature type="binding site" evidence="6">
    <location>
        <position position="1988"/>
    </location>
    <ligand>
        <name>ATP</name>
        <dbReference type="ChEBI" id="CHEBI:30616"/>
    </ligand>
</feature>
<feature type="compositionally biased region" description="Gly residues" evidence="7">
    <location>
        <begin position="737"/>
        <end position="748"/>
    </location>
</feature>
<proteinExistence type="predicted"/>
<dbReference type="Gene3D" id="3.30.200.20">
    <property type="entry name" value="Phosphorylase Kinase, domain 1"/>
    <property type="match status" value="1"/>
</dbReference>
<dbReference type="SUPFAM" id="SSF56112">
    <property type="entry name" value="Protein kinase-like (PK-like)"/>
    <property type="match status" value="1"/>
</dbReference>
<feature type="compositionally biased region" description="Low complexity" evidence="7">
    <location>
        <begin position="773"/>
        <end position="784"/>
    </location>
</feature>
<dbReference type="InterPro" id="IPR011009">
    <property type="entry name" value="Kinase-like_dom_sf"/>
</dbReference>
<feature type="region of interest" description="Disordered" evidence="7">
    <location>
        <begin position="1500"/>
        <end position="1619"/>
    </location>
</feature>
<dbReference type="Proteomes" id="UP000001058">
    <property type="component" value="Unassembled WGS sequence"/>
</dbReference>
<feature type="signal peptide" evidence="8">
    <location>
        <begin position="1"/>
        <end position="31"/>
    </location>
</feature>
<keyword evidence="8" id="KW-0732">Signal</keyword>
<dbReference type="InParanoid" id="D8UH35"/>
<feature type="region of interest" description="Disordered" evidence="7">
    <location>
        <begin position="735"/>
        <end position="795"/>
    </location>
</feature>
<feature type="region of interest" description="Disordered" evidence="7">
    <location>
        <begin position="457"/>
        <end position="522"/>
    </location>
</feature>
<dbReference type="OrthoDB" id="551476at2759"/>
<protein>
    <recommendedName>
        <fullName evidence="9">Protein kinase domain-containing protein</fullName>
    </recommendedName>
</protein>
<dbReference type="InterPro" id="IPR000719">
    <property type="entry name" value="Prot_kinase_dom"/>
</dbReference>
<dbReference type="GeneID" id="9623047"/>
<feature type="compositionally biased region" description="Low complexity" evidence="7">
    <location>
        <begin position="1597"/>
        <end position="1619"/>
    </location>
</feature>
<feature type="region of interest" description="Disordered" evidence="7">
    <location>
        <begin position="1672"/>
        <end position="1692"/>
    </location>
</feature>
<gene>
    <name evidence="10" type="ORF">VOLCADRAFT_107902</name>
</gene>